<evidence type="ECO:0000313" key="1">
    <source>
        <dbReference type="EMBL" id="BBO77460.1"/>
    </source>
</evidence>
<accession>A0A5K7Z9K9</accession>
<evidence type="ECO:0000313" key="2">
    <source>
        <dbReference type="Proteomes" id="UP000427769"/>
    </source>
</evidence>
<keyword evidence="2" id="KW-1185">Reference proteome</keyword>
<reference evidence="1 2" key="1">
    <citation type="submission" date="2019-11" db="EMBL/GenBank/DDBJ databases">
        <title>Comparative genomics of hydrocarbon-degrading Desulfosarcina strains.</title>
        <authorList>
            <person name="Watanabe M."/>
            <person name="Kojima H."/>
            <person name="Fukui M."/>
        </authorList>
    </citation>
    <scope>NUCLEOTIDE SEQUENCE [LARGE SCALE GENOMIC DNA]</scope>
    <source>
        <strain evidence="1 2">PP31</strain>
    </source>
</reference>
<dbReference type="RefSeq" id="WP_155306199.1">
    <property type="nucleotide sequence ID" value="NZ_AP021875.1"/>
</dbReference>
<dbReference type="KEGG" id="dwd:DSCW_48770"/>
<organism evidence="1 2">
    <name type="scientific">Desulfosarcina widdelii</name>
    <dbReference type="NCBI Taxonomy" id="947919"/>
    <lineage>
        <taxon>Bacteria</taxon>
        <taxon>Pseudomonadati</taxon>
        <taxon>Thermodesulfobacteriota</taxon>
        <taxon>Desulfobacteria</taxon>
        <taxon>Desulfobacterales</taxon>
        <taxon>Desulfosarcinaceae</taxon>
        <taxon>Desulfosarcina</taxon>
    </lineage>
</organism>
<name>A0A5K7Z9K9_9BACT</name>
<proteinExistence type="predicted"/>
<dbReference type="AlphaFoldDB" id="A0A5K7Z9K9"/>
<dbReference type="EMBL" id="AP021875">
    <property type="protein sequence ID" value="BBO77460.1"/>
    <property type="molecule type" value="Genomic_DNA"/>
</dbReference>
<gene>
    <name evidence="1" type="ORF">DSCW_48770</name>
</gene>
<protein>
    <submittedName>
        <fullName evidence="1">Uncharacterized protein</fullName>
    </submittedName>
</protein>
<dbReference type="Proteomes" id="UP000427769">
    <property type="component" value="Chromosome"/>
</dbReference>
<sequence length="61" mass="6844">MTKKTQTPKKVDWSREIIDWACTPNGQKELESAKESSSSAISELKKALLVDNEMLTATFDI</sequence>